<dbReference type="OrthoDB" id="164802at2"/>
<dbReference type="EMBL" id="BIFR01000001">
    <property type="protein sequence ID" value="GCE12016.1"/>
    <property type="molecule type" value="Genomic_DNA"/>
</dbReference>
<comment type="caution">
    <text evidence="1">The sequence shown here is derived from an EMBL/GenBank/DDBJ whole genome shotgun (WGS) entry which is preliminary data.</text>
</comment>
<accession>A0A401ZYT5</accession>
<evidence type="ECO:0000313" key="2">
    <source>
        <dbReference type="Proteomes" id="UP000287352"/>
    </source>
</evidence>
<reference evidence="2" key="1">
    <citation type="submission" date="2018-12" db="EMBL/GenBank/DDBJ databases">
        <title>Tengunoibacter tsumagoiensis gen. nov., sp. nov., Dictyobacter kobayashii sp. nov., D. alpinus sp. nov., and D. joshuensis sp. nov. and description of Dictyobacteraceae fam. nov. within the order Ktedonobacterales isolated from Tengu-no-mugimeshi.</title>
        <authorList>
            <person name="Wang C.M."/>
            <person name="Zheng Y."/>
            <person name="Sakai Y."/>
            <person name="Toyoda A."/>
            <person name="Minakuchi Y."/>
            <person name="Abe K."/>
            <person name="Yokota A."/>
            <person name="Yabe S."/>
        </authorList>
    </citation>
    <scope>NUCLEOTIDE SEQUENCE [LARGE SCALE GENOMIC DNA]</scope>
    <source>
        <strain evidence="2">Uno3</strain>
    </source>
</reference>
<organism evidence="1 2">
    <name type="scientific">Tengunoibacter tsumagoiensis</name>
    <dbReference type="NCBI Taxonomy" id="2014871"/>
    <lineage>
        <taxon>Bacteria</taxon>
        <taxon>Bacillati</taxon>
        <taxon>Chloroflexota</taxon>
        <taxon>Ktedonobacteria</taxon>
        <taxon>Ktedonobacterales</taxon>
        <taxon>Dictyobacteraceae</taxon>
        <taxon>Tengunoibacter</taxon>
    </lineage>
</organism>
<dbReference type="Proteomes" id="UP000287352">
    <property type="component" value="Unassembled WGS sequence"/>
</dbReference>
<dbReference type="AlphaFoldDB" id="A0A401ZYT5"/>
<keyword evidence="2" id="KW-1185">Reference proteome</keyword>
<protein>
    <submittedName>
        <fullName evidence="1">Uncharacterized protein</fullName>
    </submittedName>
</protein>
<sequence length="214" mass="25527">MWKGPDQMKYHGKIVGVTFLGGPTYSEGEYPPRWHNETPLPYRHYHMIYSQTPFLTPEKREQILKKNEFDVTQLQLERFPCIDDFEVVMRAPLFESENQENDFDYTACFFSPSRGYLAGFCYYTHEDYTTAIMSQAETVIPWGTLTFPYYDFGQSYAFMVMEADGYIYVLNGTYEEAGTKGYKNWFKVEKNRYFSQWEHARQLSRAYEEQRKKQ</sequence>
<dbReference type="RefSeq" id="WP_126579682.1">
    <property type="nucleotide sequence ID" value="NZ_BIFR01000001.1"/>
</dbReference>
<evidence type="ECO:0000313" key="1">
    <source>
        <dbReference type="EMBL" id="GCE12016.1"/>
    </source>
</evidence>
<name>A0A401ZYT5_9CHLR</name>
<gene>
    <name evidence="1" type="ORF">KTT_18750</name>
</gene>
<proteinExistence type="predicted"/>